<accession>A0A6A5UQQ3</accession>
<name>A0A6A5UQQ3_9PLEO</name>
<keyword evidence="2" id="KW-1185">Reference proteome</keyword>
<gene>
    <name evidence="1" type="ORF">BU23DRAFT_308696</name>
</gene>
<evidence type="ECO:0000313" key="2">
    <source>
        <dbReference type="Proteomes" id="UP000800036"/>
    </source>
</evidence>
<reference evidence="1" key="1">
    <citation type="journal article" date="2020" name="Stud. Mycol.">
        <title>101 Dothideomycetes genomes: a test case for predicting lifestyles and emergence of pathogens.</title>
        <authorList>
            <person name="Haridas S."/>
            <person name="Albert R."/>
            <person name="Binder M."/>
            <person name="Bloem J."/>
            <person name="Labutti K."/>
            <person name="Salamov A."/>
            <person name="Andreopoulos B."/>
            <person name="Baker S."/>
            <person name="Barry K."/>
            <person name="Bills G."/>
            <person name="Bluhm B."/>
            <person name="Cannon C."/>
            <person name="Castanera R."/>
            <person name="Culley D."/>
            <person name="Daum C."/>
            <person name="Ezra D."/>
            <person name="Gonzalez J."/>
            <person name="Henrissat B."/>
            <person name="Kuo A."/>
            <person name="Liang C."/>
            <person name="Lipzen A."/>
            <person name="Lutzoni F."/>
            <person name="Magnuson J."/>
            <person name="Mondo S."/>
            <person name="Nolan M."/>
            <person name="Ohm R."/>
            <person name="Pangilinan J."/>
            <person name="Park H.-J."/>
            <person name="Ramirez L."/>
            <person name="Alfaro M."/>
            <person name="Sun H."/>
            <person name="Tritt A."/>
            <person name="Yoshinaga Y."/>
            <person name="Zwiers L.-H."/>
            <person name="Turgeon B."/>
            <person name="Goodwin S."/>
            <person name="Spatafora J."/>
            <person name="Crous P."/>
            <person name="Grigoriev I."/>
        </authorList>
    </citation>
    <scope>NUCLEOTIDE SEQUENCE</scope>
    <source>
        <strain evidence="1">CBS 107.79</strain>
    </source>
</reference>
<protein>
    <submittedName>
        <fullName evidence="1">Uncharacterized protein</fullName>
    </submittedName>
</protein>
<proteinExistence type="predicted"/>
<organism evidence="1 2">
    <name type="scientific">Bimuria novae-zelandiae CBS 107.79</name>
    <dbReference type="NCBI Taxonomy" id="1447943"/>
    <lineage>
        <taxon>Eukaryota</taxon>
        <taxon>Fungi</taxon>
        <taxon>Dikarya</taxon>
        <taxon>Ascomycota</taxon>
        <taxon>Pezizomycotina</taxon>
        <taxon>Dothideomycetes</taxon>
        <taxon>Pleosporomycetidae</taxon>
        <taxon>Pleosporales</taxon>
        <taxon>Massarineae</taxon>
        <taxon>Didymosphaeriaceae</taxon>
        <taxon>Bimuria</taxon>
    </lineage>
</organism>
<dbReference type="AlphaFoldDB" id="A0A6A5UQQ3"/>
<sequence length="88" mass="9623">MPGRQQRGAQLQPQPLFARLHDCFGRKRATISSSVVGGGLLYIAQPCVGSSRRATNFHKQAGLIVDLHPHETAHSHTPRQCFTSCSTN</sequence>
<dbReference type="Proteomes" id="UP000800036">
    <property type="component" value="Unassembled WGS sequence"/>
</dbReference>
<evidence type="ECO:0000313" key="1">
    <source>
        <dbReference type="EMBL" id="KAF1966984.1"/>
    </source>
</evidence>
<dbReference type="EMBL" id="ML976739">
    <property type="protein sequence ID" value="KAF1966984.1"/>
    <property type="molecule type" value="Genomic_DNA"/>
</dbReference>